<dbReference type="Pfam" id="PF01654">
    <property type="entry name" value="Cyt_bd_oxida_I"/>
    <property type="match status" value="1"/>
</dbReference>
<dbReference type="AlphaFoldDB" id="A0A1T4MVA7"/>
<sequence>MNIESLLTWSRAQFALTACYHWLFVPLTLGLGVIMALAETRYYRTNDPNWKRWAQFWQKLFGINFAIGVATGIILEFEFGTNWSNYSWLVGDIFGAPLAIEGILAFFMEATFIAVMFFGWDKVSRRFHLASTWLTIIGATISAVWILVANAWMQDPQGITFNPATVRSEMTDFWAVAFSATAINKFWHTISSTWVLGAIFALAVCAIYLIRKDTKHKEFALANARLIAPFGLIAVILTAATGDTSAYNVAQKQPMKLAAMEGLYEGGESTPDGRRVDGTGAPLSLFGVLNRDKMSKKGDVVEEPFFFNIKAPVALSYLATRKMDGYVPGINNLLNGGYYLPDGTVALSAEEKMERGRIALGALTAYHKAMEENDQAAMEMHNKTIQEHFPYFGYGHIQDRSELVPNVHVNYYTFRIMVGSGMLFILLFVLVFIFSRKPDKYAKMKWLHVFSILCLPLVYLASQSGWILAEVGRQPWAIQDILPVNAAVSSLEASNVIITFVLFAVLFTVLLIAELNIMIKAIKAGPEQGK</sequence>
<feature type="transmembrane region" description="Helical" evidence="13">
    <location>
        <begin position="222"/>
        <end position="242"/>
    </location>
</feature>
<keyword evidence="5" id="KW-0997">Cell inner membrane</keyword>
<evidence type="ECO:0000256" key="3">
    <source>
        <dbReference type="ARBA" id="ARBA00022448"/>
    </source>
</evidence>
<dbReference type="PANTHER" id="PTHR30365:SF0">
    <property type="entry name" value="CYTOCHROME BD-I UBIQUINOL OXIDASE SUBUNIT 1"/>
    <property type="match status" value="1"/>
</dbReference>
<dbReference type="InterPro" id="IPR002585">
    <property type="entry name" value="Cyt-d_ubiquinol_oxidase_su_1"/>
</dbReference>
<comment type="subcellular location">
    <subcellularLocation>
        <location evidence="1">Cell inner membrane</location>
        <topology evidence="1">Multi-pass membrane protein</topology>
    </subcellularLocation>
</comment>
<evidence type="ECO:0000256" key="12">
    <source>
        <dbReference type="ARBA" id="ARBA00023136"/>
    </source>
</evidence>
<evidence type="ECO:0000256" key="1">
    <source>
        <dbReference type="ARBA" id="ARBA00004429"/>
    </source>
</evidence>
<feature type="transmembrane region" description="Helical" evidence="13">
    <location>
        <begin position="412"/>
        <end position="434"/>
    </location>
</feature>
<feature type="transmembrane region" description="Helical" evidence="13">
    <location>
        <begin position="20"/>
        <end position="39"/>
    </location>
</feature>
<keyword evidence="8 13" id="KW-0479">Metal-binding</keyword>
<feature type="transmembrane region" description="Helical" evidence="13">
    <location>
        <begin position="446"/>
        <end position="469"/>
    </location>
</feature>
<evidence type="ECO:0000256" key="9">
    <source>
        <dbReference type="ARBA" id="ARBA00022982"/>
    </source>
</evidence>
<dbReference type="STRING" id="29524.SAMN02745171_00910"/>
<feature type="transmembrane region" description="Helical" evidence="13">
    <location>
        <begin position="493"/>
        <end position="513"/>
    </location>
</feature>
<evidence type="ECO:0000256" key="8">
    <source>
        <dbReference type="ARBA" id="ARBA00022723"/>
    </source>
</evidence>
<dbReference type="GO" id="GO:0046872">
    <property type="term" value="F:metal ion binding"/>
    <property type="evidence" value="ECO:0007669"/>
    <property type="project" value="UniProtKB-UniRule"/>
</dbReference>
<dbReference type="GO" id="GO:0005886">
    <property type="term" value="C:plasma membrane"/>
    <property type="evidence" value="ECO:0007669"/>
    <property type="project" value="UniProtKB-SubCell"/>
</dbReference>
<dbReference type="RefSeq" id="WP_078736846.1">
    <property type="nucleotide sequence ID" value="NZ_FUXE01000008.1"/>
</dbReference>
<keyword evidence="6 13" id="KW-0349">Heme</keyword>
<evidence type="ECO:0000313" key="15">
    <source>
        <dbReference type="Proteomes" id="UP000190121"/>
    </source>
</evidence>
<evidence type="ECO:0000256" key="11">
    <source>
        <dbReference type="ARBA" id="ARBA00023004"/>
    </source>
</evidence>
<dbReference type="OrthoDB" id="9807042at2"/>
<dbReference type="GO" id="GO:0019646">
    <property type="term" value="P:aerobic electron transport chain"/>
    <property type="evidence" value="ECO:0007669"/>
    <property type="project" value="InterPro"/>
</dbReference>
<evidence type="ECO:0000256" key="7">
    <source>
        <dbReference type="ARBA" id="ARBA00022692"/>
    </source>
</evidence>
<dbReference type="GO" id="GO:0016682">
    <property type="term" value="F:oxidoreductase activity, acting on diphenols and related substances as donors, oxygen as acceptor"/>
    <property type="evidence" value="ECO:0007669"/>
    <property type="project" value="TreeGrafter"/>
</dbReference>
<reference evidence="15" key="1">
    <citation type="submission" date="2017-02" db="EMBL/GenBank/DDBJ databases">
        <authorList>
            <person name="Varghese N."/>
            <person name="Submissions S."/>
        </authorList>
    </citation>
    <scope>NUCLEOTIDE SEQUENCE [LARGE SCALE GENOMIC DNA]</scope>
    <source>
        <strain evidence="15">ATCC 51356</strain>
    </source>
</reference>
<comment type="similarity">
    <text evidence="2 13">Belongs to the cytochrome ubiquinol oxidase subunit 1 family.</text>
</comment>
<dbReference type="PIRSF" id="PIRSF006446">
    <property type="entry name" value="Cyt_quinol_oxidase_1"/>
    <property type="match status" value="1"/>
</dbReference>
<gene>
    <name evidence="14" type="ORF">SAMN02745171_00910</name>
</gene>
<keyword evidence="11 13" id="KW-0408">Iron</keyword>
<protein>
    <submittedName>
        <fullName evidence="14">Cytochrome bd-I ubiquinol oxidase subunit 1 apoprotein</fullName>
    </submittedName>
</protein>
<keyword evidence="9 13" id="KW-0249">Electron transport</keyword>
<accession>A0A1T4MVA7</accession>
<evidence type="ECO:0000256" key="4">
    <source>
        <dbReference type="ARBA" id="ARBA00022475"/>
    </source>
</evidence>
<evidence type="ECO:0000256" key="10">
    <source>
        <dbReference type="ARBA" id="ARBA00022989"/>
    </source>
</evidence>
<dbReference type="Proteomes" id="UP000190121">
    <property type="component" value="Unassembled WGS sequence"/>
</dbReference>
<evidence type="ECO:0000256" key="6">
    <source>
        <dbReference type="ARBA" id="ARBA00022617"/>
    </source>
</evidence>
<keyword evidence="12 13" id="KW-0472">Membrane</keyword>
<feature type="transmembrane region" description="Helical" evidence="13">
    <location>
        <begin position="186"/>
        <end position="210"/>
    </location>
</feature>
<keyword evidence="3 13" id="KW-0813">Transport</keyword>
<dbReference type="GO" id="GO:0009055">
    <property type="term" value="F:electron transfer activity"/>
    <property type="evidence" value="ECO:0007669"/>
    <property type="project" value="UniProtKB-UniRule"/>
</dbReference>
<name>A0A1T4MVA7_9PORP</name>
<evidence type="ECO:0000313" key="14">
    <source>
        <dbReference type="EMBL" id="SJZ70932.1"/>
    </source>
</evidence>
<organism evidence="14 15">
    <name type="scientific">Porphyromonas circumdentaria</name>
    <dbReference type="NCBI Taxonomy" id="29524"/>
    <lineage>
        <taxon>Bacteria</taxon>
        <taxon>Pseudomonadati</taxon>
        <taxon>Bacteroidota</taxon>
        <taxon>Bacteroidia</taxon>
        <taxon>Bacteroidales</taxon>
        <taxon>Porphyromonadaceae</taxon>
        <taxon>Porphyromonas</taxon>
    </lineage>
</organism>
<keyword evidence="10 13" id="KW-1133">Transmembrane helix</keyword>
<dbReference type="GO" id="GO:0070069">
    <property type="term" value="C:cytochrome complex"/>
    <property type="evidence" value="ECO:0007669"/>
    <property type="project" value="UniProtKB-UniRule"/>
</dbReference>
<evidence type="ECO:0000256" key="2">
    <source>
        <dbReference type="ARBA" id="ARBA00009819"/>
    </source>
</evidence>
<evidence type="ECO:0000256" key="13">
    <source>
        <dbReference type="PIRNR" id="PIRNR006446"/>
    </source>
</evidence>
<feature type="transmembrane region" description="Helical" evidence="13">
    <location>
        <begin position="132"/>
        <end position="153"/>
    </location>
</feature>
<dbReference type="EMBL" id="FUXE01000008">
    <property type="protein sequence ID" value="SJZ70932.1"/>
    <property type="molecule type" value="Genomic_DNA"/>
</dbReference>
<feature type="transmembrane region" description="Helical" evidence="13">
    <location>
        <begin position="99"/>
        <end position="120"/>
    </location>
</feature>
<dbReference type="PANTHER" id="PTHR30365">
    <property type="entry name" value="CYTOCHROME D UBIQUINOL OXIDASE"/>
    <property type="match status" value="1"/>
</dbReference>
<dbReference type="GO" id="GO:0020037">
    <property type="term" value="F:heme binding"/>
    <property type="evidence" value="ECO:0007669"/>
    <property type="project" value="TreeGrafter"/>
</dbReference>
<feature type="transmembrane region" description="Helical" evidence="13">
    <location>
        <begin position="60"/>
        <end position="79"/>
    </location>
</feature>
<keyword evidence="15" id="KW-1185">Reference proteome</keyword>
<proteinExistence type="inferred from homology"/>
<keyword evidence="4 13" id="KW-1003">Cell membrane</keyword>
<evidence type="ECO:0000256" key="5">
    <source>
        <dbReference type="ARBA" id="ARBA00022519"/>
    </source>
</evidence>
<keyword evidence="7 13" id="KW-0812">Transmembrane</keyword>